<evidence type="ECO:0000313" key="6">
    <source>
        <dbReference type="Proteomes" id="UP000054018"/>
    </source>
</evidence>
<dbReference type="GO" id="GO:0005739">
    <property type="term" value="C:mitochondrion"/>
    <property type="evidence" value="ECO:0007669"/>
    <property type="project" value="TreeGrafter"/>
</dbReference>
<evidence type="ECO:0000256" key="1">
    <source>
        <dbReference type="ARBA" id="ARBA00005912"/>
    </source>
</evidence>
<keyword evidence="2" id="KW-0648">Protein biosynthesis</keyword>
<comment type="similarity">
    <text evidence="1">Belongs to the RRF family.</text>
</comment>
<reference evidence="6" key="2">
    <citation type="submission" date="2015-01" db="EMBL/GenBank/DDBJ databases">
        <title>Evolutionary Origins and Diversification of the Mycorrhizal Mutualists.</title>
        <authorList>
            <consortium name="DOE Joint Genome Institute"/>
            <consortium name="Mycorrhizal Genomics Consortium"/>
            <person name="Kohler A."/>
            <person name="Kuo A."/>
            <person name="Nagy L.G."/>
            <person name="Floudas D."/>
            <person name="Copeland A."/>
            <person name="Barry K.W."/>
            <person name="Cichocki N."/>
            <person name="Veneault-Fourrey C."/>
            <person name="LaButti K."/>
            <person name="Lindquist E.A."/>
            <person name="Lipzen A."/>
            <person name="Lundell T."/>
            <person name="Morin E."/>
            <person name="Murat C."/>
            <person name="Riley R."/>
            <person name="Ohm R."/>
            <person name="Sun H."/>
            <person name="Tunlid A."/>
            <person name="Henrissat B."/>
            <person name="Grigoriev I.V."/>
            <person name="Hibbett D.S."/>
            <person name="Martin F."/>
        </authorList>
    </citation>
    <scope>NUCLEOTIDE SEQUENCE [LARGE SCALE GENOMIC DNA]</scope>
    <source>
        <strain evidence="6">441</strain>
    </source>
</reference>
<gene>
    <name evidence="5" type="ORF">PISMIDRAFT_240407</name>
</gene>
<protein>
    <recommendedName>
        <fullName evidence="4">Ribosome recycling factor domain-containing protein</fullName>
    </recommendedName>
</protein>
<dbReference type="InterPro" id="IPR036191">
    <property type="entry name" value="RRF_sf"/>
</dbReference>
<dbReference type="PANTHER" id="PTHR20982">
    <property type="entry name" value="RIBOSOME RECYCLING FACTOR"/>
    <property type="match status" value="1"/>
</dbReference>
<dbReference type="HOGENOM" id="CLU_092155_0_0_1"/>
<evidence type="ECO:0000256" key="3">
    <source>
        <dbReference type="ARBA" id="ARBA00024909"/>
    </source>
</evidence>
<keyword evidence="6" id="KW-1185">Reference proteome</keyword>
<dbReference type="PANTHER" id="PTHR20982:SF3">
    <property type="entry name" value="MITOCHONDRIAL RIBOSOME RECYCLING FACTOR PSEUDO 1"/>
    <property type="match status" value="1"/>
</dbReference>
<evidence type="ECO:0000259" key="4">
    <source>
        <dbReference type="Pfam" id="PF01765"/>
    </source>
</evidence>
<evidence type="ECO:0000256" key="2">
    <source>
        <dbReference type="ARBA" id="ARBA00022917"/>
    </source>
</evidence>
<dbReference type="EMBL" id="KN833843">
    <property type="protein sequence ID" value="KIK16949.1"/>
    <property type="molecule type" value="Genomic_DNA"/>
</dbReference>
<dbReference type="OrthoDB" id="407355at2759"/>
<reference evidence="5 6" key="1">
    <citation type="submission" date="2014-04" db="EMBL/GenBank/DDBJ databases">
        <authorList>
            <consortium name="DOE Joint Genome Institute"/>
            <person name="Kuo A."/>
            <person name="Kohler A."/>
            <person name="Costa M.D."/>
            <person name="Nagy L.G."/>
            <person name="Floudas D."/>
            <person name="Copeland A."/>
            <person name="Barry K.W."/>
            <person name="Cichocki N."/>
            <person name="Veneault-Fourrey C."/>
            <person name="LaButti K."/>
            <person name="Lindquist E.A."/>
            <person name="Lipzen A."/>
            <person name="Lundell T."/>
            <person name="Morin E."/>
            <person name="Murat C."/>
            <person name="Sun H."/>
            <person name="Tunlid A."/>
            <person name="Henrissat B."/>
            <person name="Grigoriev I.V."/>
            <person name="Hibbett D.S."/>
            <person name="Martin F."/>
            <person name="Nordberg H.P."/>
            <person name="Cantor M.N."/>
            <person name="Hua S.X."/>
        </authorList>
    </citation>
    <scope>NUCLEOTIDE SEQUENCE [LARGE SCALE GENOMIC DNA]</scope>
    <source>
        <strain evidence="5 6">441</strain>
    </source>
</reference>
<evidence type="ECO:0000313" key="5">
    <source>
        <dbReference type="EMBL" id="KIK16949.1"/>
    </source>
</evidence>
<comment type="function">
    <text evidence="3">Necessary for protein synthesis in mitochondria. Functions as a ribosome recycling factor in mitochondria.</text>
</comment>
<dbReference type="Pfam" id="PF01765">
    <property type="entry name" value="RRF"/>
    <property type="match status" value="1"/>
</dbReference>
<dbReference type="GO" id="GO:0043023">
    <property type="term" value="F:ribosomal large subunit binding"/>
    <property type="evidence" value="ECO:0007669"/>
    <property type="project" value="TreeGrafter"/>
</dbReference>
<name>A0A0C9YSM3_9AGAM</name>
<dbReference type="Gene3D" id="1.10.132.20">
    <property type="entry name" value="Ribosome-recycling factor"/>
    <property type="match status" value="1"/>
</dbReference>
<organism evidence="5 6">
    <name type="scientific">Pisolithus microcarpus 441</name>
    <dbReference type="NCBI Taxonomy" id="765257"/>
    <lineage>
        <taxon>Eukaryota</taxon>
        <taxon>Fungi</taxon>
        <taxon>Dikarya</taxon>
        <taxon>Basidiomycota</taxon>
        <taxon>Agaricomycotina</taxon>
        <taxon>Agaricomycetes</taxon>
        <taxon>Agaricomycetidae</taxon>
        <taxon>Boletales</taxon>
        <taxon>Sclerodermatineae</taxon>
        <taxon>Pisolithaceae</taxon>
        <taxon>Pisolithus</taxon>
    </lineage>
</organism>
<dbReference type="SUPFAM" id="SSF55194">
    <property type="entry name" value="Ribosome recycling factor, RRF"/>
    <property type="match status" value="1"/>
</dbReference>
<dbReference type="InterPro" id="IPR023584">
    <property type="entry name" value="Ribosome_recyc_fac_dom"/>
</dbReference>
<dbReference type="GO" id="GO:0006412">
    <property type="term" value="P:translation"/>
    <property type="evidence" value="ECO:0007669"/>
    <property type="project" value="UniProtKB-KW"/>
</dbReference>
<dbReference type="InterPro" id="IPR002661">
    <property type="entry name" value="Ribosome_recyc_fac"/>
</dbReference>
<accession>A0A0C9YSM3</accession>
<proteinExistence type="inferred from homology"/>
<sequence length="248" mass="27807">MSQLPSLRQLFTRSTRVSFCLNGSCEVRLKRTFPPTVLGRPYASKSKIKSTADLVPGSRQLLTTEEARSEYQKAETKMSSTVEWFRKEVVAFETRATGRVTPSLLAPVKVEVHGKGKDPVKLEDIATVGVKDGSLLIVTVFDENNMKAVERAIYDAKLPGIVPQRQDTRTIRIPVPKATVEARTALVSNAQRLAEEARVQIRRVHQASIKKGKYEKHSVELDEFRRLVEKNVAEIDKILAHMKKAGSR</sequence>
<dbReference type="Gene3D" id="3.30.1360.40">
    <property type="match status" value="1"/>
</dbReference>
<dbReference type="FunFam" id="3.30.1360.40:FF:000001">
    <property type="entry name" value="Ribosome-recycling factor"/>
    <property type="match status" value="1"/>
</dbReference>
<feature type="domain" description="Ribosome recycling factor" evidence="4">
    <location>
        <begin position="92"/>
        <end position="243"/>
    </location>
</feature>
<dbReference type="STRING" id="765257.A0A0C9YSM3"/>
<dbReference type="Proteomes" id="UP000054018">
    <property type="component" value="Unassembled WGS sequence"/>
</dbReference>
<dbReference type="AlphaFoldDB" id="A0A0C9YSM3"/>